<evidence type="ECO:0000256" key="8">
    <source>
        <dbReference type="HAMAP-Rule" id="MF_00997"/>
    </source>
</evidence>
<keyword evidence="11" id="KW-1185">Reference proteome</keyword>
<dbReference type="Gene3D" id="3.30.2010.10">
    <property type="entry name" value="Metalloproteases ('zincins'), catalytic domain"/>
    <property type="match status" value="1"/>
</dbReference>
<dbReference type="AlphaFoldDB" id="A0A1R4B073"/>
<sequence length="526" mass="58949">MLSLFQTSQPMVLSKKPFLSPMVLKSVVLGALYSMMFIKTKRSLLCLCLASALSILPAESSMAEPNRTDLPDMGTVASSTLSISKELQYGDAYMRILRATQPIINDPVMNQYLDDLGHRLVAHADNVKTPFQFILINNHVINAFAFFGGHVALHSGLFLHTHSESELASVMAHEISHITQRHLARRMEDEARNTPATVAAIAGSLLLAIASPQAGIAAINATMAGHIQGQLNYSRSNEQEADRFGMRTLEKSGFNVMAMPNFFSRLAAQYRYSSKPPQMLLTHPLPQSRITDTRQRAQQYQPHHPAPSLSFYLAKARVIARYSGLKTESALDWFSRHKKNAPTAMKPAFDYGQALVYLDTDKLSQSKNLLMPLWKQDPDNPFYLDAMSDLYLALKEGKQAQTMLSNALENNPKNAILLINYANVLYEEKNFQQAIHVLQRYTHTHPSDVNGWDLLSKANSRLGNEQEVLAARGEILALKAQWTKAIQYYTQASQLAKLGSLEQARYDARIDQLLVQRDRFTALQKN</sequence>
<accession>A0A1R4B073</accession>
<comment type="function">
    <text evidence="8">Functions as both a chaperone and a metalloprotease. Maintains the integrity of the outer membrane by promoting either the assembly or the elimination of outer membrane proteins, depending on their folding state.</text>
</comment>
<dbReference type="GO" id="GO:0042597">
    <property type="term" value="C:periplasmic space"/>
    <property type="evidence" value="ECO:0007669"/>
    <property type="project" value="UniProtKB-SubCell"/>
</dbReference>
<dbReference type="GO" id="GO:0004222">
    <property type="term" value="F:metalloendopeptidase activity"/>
    <property type="evidence" value="ECO:0007669"/>
    <property type="project" value="InterPro"/>
</dbReference>
<gene>
    <name evidence="10" type="primary">yfgC</name>
    <name evidence="10" type="ORF">VPAL9027_00240</name>
</gene>
<dbReference type="PANTHER" id="PTHR22726:SF1">
    <property type="entry name" value="METALLOENDOPEPTIDASE OMA1, MITOCHONDRIAL"/>
    <property type="match status" value="1"/>
</dbReference>
<comment type="subcellular location">
    <subcellularLocation>
        <location evidence="8">Periplasm</location>
    </subcellularLocation>
</comment>
<keyword evidence="5 8" id="KW-0378">Hydrolase</keyword>
<feature type="binding site" evidence="8">
    <location>
        <position position="177"/>
    </location>
    <ligand>
        <name>Zn(2+)</name>
        <dbReference type="ChEBI" id="CHEBI:29105"/>
        <note>catalytic</note>
    </ligand>
</feature>
<evidence type="ECO:0000256" key="3">
    <source>
        <dbReference type="ARBA" id="ARBA00022729"/>
    </source>
</evidence>
<evidence type="ECO:0000259" key="9">
    <source>
        <dbReference type="Pfam" id="PF01435"/>
    </source>
</evidence>
<keyword evidence="2 8" id="KW-0479">Metal-binding</keyword>
<dbReference type="GO" id="GO:0008270">
    <property type="term" value="F:zinc ion binding"/>
    <property type="evidence" value="ECO:0007669"/>
    <property type="project" value="UniProtKB-UniRule"/>
</dbReference>
<evidence type="ECO:0000256" key="1">
    <source>
        <dbReference type="ARBA" id="ARBA00022670"/>
    </source>
</evidence>
<dbReference type="InterPro" id="IPR051156">
    <property type="entry name" value="Mito/Outer_Membr_Metalloprot"/>
</dbReference>
<evidence type="ECO:0000256" key="5">
    <source>
        <dbReference type="ARBA" id="ARBA00022801"/>
    </source>
</evidence>
<feature type="active site" evidence="8">
    <location>
        <position position="174"/>
    </location>
</feature>
<dbReference type="InterPro" id="IPR011990">
    <property type="entry name" value="TPR-like_helical_dom_sf"/>
</dbReference>
<dbReference type="InterPro" id="IPR030873">
    <property type="entry name" value="Protease_BepA"/>
</dbReference>
<dbReference type="GO" id="GO:0051603">
    <property type="term" value="P:proteolysis involved in protein catabolic process"/>
    <property type="evidence" value="ECO:0007669"/>
    <property type="project" value="TreeGrafter"/>
</dbReference>
<dbReference type="Pfam" id="PF01435">
    <property type="entry name" value="Peptidase_M48"/>
    <property type="match status" value="1"/>
</dbReference>
<feature type="binding site" evidence="8">
    <location>
        <position position="173"/>
    </location>
    <ligand>
        <name>Zn(2+)</name>
        <dbReference type="ChEBI" id="CHEBI:29105"/>
        <note>catalytic</note>
    </ligand>
</feature>
<dbReference type="GO" id="GO:0016020">
    <property type="term" value="C:membrane"/>
    <property type="evidence" value="ECO:0007669"/>
    <property type="project" value="InterPro"/>
</dbReference>
<dbReference type="Gene3D" id="1.25.40.10">
    <property type="entry name" value="Tetratricopeptide repeat domain"/>
    <property type="match status" value="1"/>
</dbReference>
<keyword evidence="7 8" id="KW-0482">Metalloprotease</keyword>
<evidence type="ECO:0000313" key="10">
    <source>
        <dbReference type="EMBL" id="SJL82315.1"/>
    </source>
</evidence>
<protein>
    <recommendedName>
        <fullName evidence="8">Putative beta-barrel assembly-enhancing protease</fullName>
        <ecNumber evidence="8">3.4.-.-</ecNumber>
    </recommendedName>
</protein>
<evidence type="ECO:0000256" key="2">
    <source>
        <dbReference type="ARBA" id="ARBA00022723"/>
    </source>
</evidence>
<evidence type="ECO:0000256" key="4">
    <source>
        <dbReference type="ARBA" id="ARBA00022764"/>
    </source>
</evidence>
<comment type="cofactor">
    <cofactor evidence="8">
        <name>Zn(2+)</name>
        <dbReference type="ChEBI" id="CHEBI:29105"/>
    </cofactor>
    <text evidence="8">Binds 1 zinc ion per subunit.</text>
</comment>
<dbReference type="PANTHER" id="PTHR22726">
    <property type="entry name" value="METALLOENDOPEPTIDASE OMA1"/>
    <property type="match status" value="1"/>
</dbReference>
<keyword evidence="6 8" id="KW-0862">Zinc</keyword>
<dbReference type="HAMAP" id="MF_00997">
    <property type="entry name" value="Protease_BepA"/>
    <property type="match status" value="1"/>
</dbReference>
<evidence type="ECO:0000313" key="11">
    <source>
        <dbReference type="Proteomes" id="UP000189475"/>
    </source>
</evidence>
<dbReference type="Pfam" id="PF14559">
    <property type="entry name" value="TPR_19"/>
    <property type="match status" value="1"/>
</dbReference>
<feature type="active site" description="Proton donor" evidence="8">
    <location>
        <position position="242"/>
    </location>
</feature>
<comment type="similarity">
    <text evidence="8">Belongs to the peptidase M48 family. BepA subfamily.</text>
</comment>
<feature type="domain" description="Peptidase M48" evidence="9">
    <location>
        <begin position="110"/>
        <end position="296"/>
    </location>
</feature>
<evidence type="ECO:0000256" key="6">
    <source>
        <dbReference type="ARBA" id="ARBA00022833"/>
    </source>
</evidence>
<dbReference type="EMBL" id="FUFT01000001">
    <property type="protein sequence ID" value="SJL82315.1"/>
    <property type="molecule type" value="Genomic_DNA"/>
</dbReference>
<name>A0A1R4B073_9VIBR</name>
<organism evidence="10 11">
    <name type="scientific">Vibrio palustris</name>
    <dbReference type="NCBI Taxonomy" id="1918946"/>
    <lineage>
        <taxon>Bacteria</taxon>
        <taxon>Pseudomonadati</taxon>
        <taxon>Pseudomonadota</taxon>
        <taxon>Gammaproteobacteria</taxon>
        <taxon>Vibrionales</taxon>
        <taxon>Vibrionaceae</taxon>
        <taxon>Vibrio</taxon>
    </lineage>
</organism>
<reference evidence="10 11" key="1">
    <citation type="submission" date="2017-02" db="EMBL/GenBank/DDBJ databases">
        <authorList>
            <person name="Peterson S.W."/>
        </authorList>
    </citation>
    <scope>NUCLEOTIDE SEQUENCE [LARGE SCALE GENOMIC DNA]</scope>
    <source>
        <strain evidence="10 11">CECT 9027</strain>
    </source>
</reference>
<keyword evidence="1 8" id="KW-0645">Protease</keyword>
<keyword evidence="4 8" id="KW-0574">Periplasm</keyword>
<feature type="binding site" evidence="8">
    <location>
        <position position="238"/>
    </location>
    <ligand>
        <name>Zn(2+)</name>
        <dbReference type="ChEBI" id="CHEBI:29105"/>
        <note>catalytic</note>
    </ligand>
</feature>
<dbReference type="InterPro" id="IPR001915">
    <property type="entry name" value="Peptidase_M48"/>
</dbReference>
<dbReference type="Proteomes" id="UP000189475">
    <property type="component" value="Unassembled WGS sequence"/>
</dbReference>
<evidence type="ECO:0000256" key="7">
    <source>
        <dbReference type="ARBA" id="ARBA00023049"/>
    </source>
</evidence>
<dbReference type="SUPFAM" id="SSF48452">
    <property type="entry name" value="TPR-like"/>
    <property type="match status" value="1"/>
</dbReference>
<proteinExistence type="inferred from homology"/>
<dbReference type="EC" id="3.4.-.-" evidence="8"/>
<dbReference type="STRING" id="1918946.VPAL9027_00240"/>
<keyword evidence="3 8" id="KW-0732">Signal</keyword>